<dbReference type="RefSeq" id="WP_075023444.1">
    <property type="nucleotide sequence ID" value="NZ_CP083237.1"/>
</dbReference>
<dbReference type="AlphaFoldDB" id="A0A1I5QSZ6"/>
<evidence type="ECO:0000313" key="1">
    <source>
        <dbReference type="EMBL" id="SFP48956.1"/>
    </source>
</evidence>
<name>A0A1I5QSZ6_9ACTN</name>
<dbReference type="InParanoid" id="A0A1I5QSZ6"/>
<reference evidence="1 2" key="1">
    <citation type="submission" date="2016-10" db="EMBL/GenBank/DDBJ databases">
        <authorList>
            <person name="de Groot N.N."/>
        </authorList>
    </citation>
    <scope>NUCLEOTIDE SEQUENCE [LARGE SCALE GENOMIC DNA]</scope>
    <source>
        <strain evidence="1 2">DSM 43067</strain>
    </source>
</reference>
<dbReference type="Proteomes" id="UP000183413">
    <property type="component" value="Unassembled WGS sequence"/>
</dbReference>
<keyword evidence="2" id="KW-1185">Reference proteome</keyword>
<accession>A0A1I5QSZ6</accession>
<dbReference type="EMBL" id="FOVH01000014">
    <property type="protein sequence ID" value="SFP48956.1"/>
    <property type="molecule type" value="Genomic_DNA"/>
</dbReference>
<dbReference type="STRING" id="1993.SAMN04489713_114237"/>
<proteinExistence type="predicted"/>
<gene>
    <name evidence="1" type="ORF">SAMN04489713_114237</name>
</gene>
<dbReference type="eggNOG" id="ENOG502Z80R">
    <property type="taxonomic scope" value="Bacteria"/>
</dbReference>
<sequence length="283" mass="28071">MSGGPCYADDLVVVDSATQLDRGHASAVAVVGSHGGRYPARLAARAGVRAIVFNDAGVGRDRAGVSGLDDLGDLGVPAAAVSHVTARIGDGGDTLRHGTVSSVNAPARALGCEVGMPCQEAVRTLAGSVAAPVPPAPAEEARHLLRDGRPRVWALDSASLAGPDDEGDVLVTGSHGGLLGGTPATALRAAAAAAVFNDAGVGRDAAGLGRLPALDARGIAAATVSATSARVGDGRSTYHDGVLSARNEAAARLGARPGMPTSEFVGLVLASLENDHLGLGEPR</sequence>
<evidence type="ECO:0000313" key="2">
    <source>
        <dbReference type="Proteomes" id="UP000183413"/>
    </source>
</evidence>
<dbReference type="GeneID" id="99655317"/>
<organism evidence="1 2">
    <name type="scientific">Actinomadura madurae</name>
    <dbReference type="NCBI Taxonomy" id="1993"/>
    <lineage>
        <taxon>Bacteria</taxon>
        <taxon>Bacillati</taxon>
        <taxon>Actinomycetota</taxon>
        <taxon>Actinomycetes</taxon>
        <taxon>Streptosporangiales</taxon>
        <taxon>Thermomonosporaceae</taxon>
        <taxon>Actinomadura</taxon>
    </lineage>
</organism>
<protein>
    <submittedName>
        <fullName evidence="1">Uncharacterized protein</fullName>
    </submittedName>
</protein>